<dbReference type="InterPro" id="IPR003594">
    <property type="entry name" value="HATPase_dom"/>
</dbReference>
<dbReference type="InterPro" id="IPR005467">
    <property type="entry name" value="His_kinase_dom"/>
</dbReference>
<name>A0A1G7BUJ5_9FLAO</name>
<dbReference type="AlphaFoldDB" id="A0A1G7BUJ5"/>
<dbReference type="Gene3D" id="3.30.565.10">
    <property type="entry name" value="Histidine kinase-like ATPase, C-terminal domain"/>
    <property type="match status" value="2"/>
</dbReference>
<dbReference type="Proteomes" id="UP000199109">
    <property type="component" value="Unassembled WGS sequence"/>
</dbReference>
<dbReference type="OrthoDB" id="9816482at2"/>
<dbReference type="EMBL" id="FNAO01000004">
    <property type="protein sequence ID" value="SDE30749.1"/>
    <property type="molecule type" value="Genomic_DNA"/>
</dbReference>
<evidence type="ECO:0000313" key="2">
    <source>
        <dbReference type="EMBL" id="SDE30749.1"/>
    </source>
</evidence>
<evidence type="ECO:0000259" key="1">
    <source>
        <dbReference type="PROSITE" id="PS50109"/>
    </source>
</evidence>
<dbReference type="GO" id="GO:0016301">
    <property type="term" value="F:kinase activity"/>
    <property type="evidence" value="ECO:0007669"/>
    <property type="project" value="UniProtKB-KW"/>
</dbReference>
<proteinExistence type="predicted"/>
<dbReference type="STRING" id="641691.SAMN05421636_104303"/>
<dbReference type="SUPFAM" id="SSF55874">
    <property type="entry name" value="ATPase domain of HSP90 chaperone/DNA topoisomerase II/histidine kinase"/>
    <property type="match status" value="2"/>
</dbReference>
<sequence length="966" mass="113188">MQFRTKARAVDLLGKGQIADLPTAITELWKNGYDAYADNLTAEIYLDTFRDIDNPLFVITDDGKGMSRNDIFEKWLVLGTDSKSRAKLEDKESEETLWKKPRIKAGEKGIGRLSVAFLGNPMLMLSKKQGHTLQALFFDWRLLENYNLFLDDVDLPIEEIENNSDFPVKFENLKRAFLENFEKENDLDGNLIWEDNQSWLKTMIKNSVDSAKIPAFLSEKLLADLLDIENDHGTKFVVFEPIDQIVDLTNSDEDGLVDKEFVISSLSGFTNDFKKNSKIVRTSIPVFKEENFEYDFLTSQGNFFTAEDYELADIIIDGDLDGKGEFKGKIKIYDEVIDYANLNPRRNDSRNYYGKVPLKIGYSQGNEVDSKLEDLAYKKINQKVKEYGGLYIYRDNFRVLPYGRPNADFLNIEERRNTRIGTYFFSYRRMFGYIDISRERNSDLKDKSSREGLINNSKYRAFKSDLESLFVDLAKTYFSDKAKQSIFLEKKAELNEQAQAIKKDNKRAIEEKKAFTRSLKNYPEKFESYQIEYKSILEQLEEKTVESNILYSDIEYLLDKLHTLDIEFKNLIPKVPKRYKPTDTQLDRLNNYENKLLKFNATIKNDSAQLMAKVKDRLEVKELKMEFTKNYQKYNGILEKTITENRTKLKGQFDNLLKDFSSRSRRIMDELNFEKEKIVNAIDSKESVFIQSEKLGAKFEFLREQINKELSPLVEHLSKLSFDIDEELVQGAYKAEYETIKYKWEQTRETAQLGVAVEIIDHEFNQLYAKINGSLEKLTNGNLFADEEQFQFLTQNFKQLENKYELLSPLYRVAGVISKEISGDNIYHYLLRFFDRRIEDYNIELNSTEKFDKYIFNIKEPVIHTVFINIINNAIYWMRNVQNRKILLDYKIDTDEILICNSGLKIEEHRLEKIFDMFYSNRPNGRGIGLYLSKQSLYESNLDLYATNKIEYNLLNGACFVIRKII</sequence>
<protein>
    <submittedName>
        <fullName evidence="2">Histidine kinase-, DNA gyrase B-, and HSP90-like ATPase</fullName>
    </submittedName>
</protein>
<gene>
    <name evidence="2" type="ORF">SAMN05421636_104303</name>
</gene>
<dbReference type="Pfam" id="PF19191">
    <property type="entry name" value="HEF_HK"/>
    <property type="match status" value="1"/>
</dbReference>
<dbReference type="Pfam" id="PF13589">
    <property type="entry name" value="HATPase_c_3"/>
    <property type="match status" value="1"/>
</dbReference>
<organism evidence="2 3">
    <name type="scientific">Pricia antarctica</name>
    <dbReference type="NCBI Taxonomy" id="641691"/>
    <lineage>
        <taxon>Bacteria</taxon>
        <taxon>Pseudomonadati</taxon>
        <taxon>Bacteroidota</taxon>
        <taxon>Flavobacteriia</taxon>
        <taxon>Flavobacteriales</taxon>
        <taxon>Flavobacteriaceae</taxon>
        <taxon>Pricia</taxon>
    </lineage>
</organism>
<evidence type="ECO:0000313" key="3">
    <source>
        <dbReference type="Proteomes" id="UP000199109"/>
    </source>
</evidence>
<reference evidence="2 3" key="1">
    <citation type="submission" date="2016-10" db="EMBL/GenBank/DDBJ databases">
        <authorList>
            <person name="de Groot N.N."/>
        </authorList>
    </citation>
    <scope>NUCLEOTIDE SEQUENCE [LARGE SCALE GENOMIC DNA]</scope>
    <source>
        <strain evidence="2 3">DSM 23421</strain>
    </source>
</reference>
<feature type="domain" description="Histidine kinase" evidence="1">
    <location>
        <begin position="759"/>
        <end position="966"/>
    </location>
</feature>
<dbReference type="Pfam" id="PF02518">
    <property type="entry name" value="HATPase_c"/>
    <property type="match status" value="1"/>
</dbReference>
<dbReference type="InterPro" id="IPR036890">
    <property type="entry name" value="HATPase_C_sf"/>
</dbReference>
<keyword evidence="2" id="KW-0418">Kinase</keyword>
<keyword evidence="2" id="KW-0808">Transferase</keyword>
<dbReference type="InterPro" id="IPR043836">
    <property type="entry name" value="DHp"/>
</dbReference>
<dbReference type="PROSITE" id="PS50109">
    <property type="entry name" value="HIS_KIN"/>
    <property type="match status" value="1"/>
</dbReference>
<keyword evidence="3" id="KW-1185">Reference proteome</keyword>
<accession>A0A1G7BUJ5</accession>
<dbReference type="RefSeq" id="WP_091867906.1">
    <property type="nucleotide sequence ID" value="NZ_FNAO01000004.1"/>
</dbReference>